<evidence type="ECO:0000256" key="9">
    <source>
        <dbReference type="ARBA" id="ARBA00022840"/>
    </source>
</evidence>
<dbReference type="AlphaFoldDB" id="A0A378I0P4"/>
<evidence type="ECO:0000313" key="13">
    <source>
        <dbReference type="Proteomes" id="UP000254968"/>
    </source>
</evidence>
<dbReference type="RefSeq" id="WP_115302291.1">
    <property type="nucleotide sequence ID" value="NZ_CAAAHO010000001.1"/>
</dbReference>
<evidence type="ECO:0000256" key="3">
    <source>
        <dbReference type="ARBA" id="ARBA00012438"/>
    </source>
</evidence>
<keyword evidence="13" id="KW-1185">Reference proteome</keyword>
<keyword evidence="8 12" id="KW-0418">Kinase</keyword>
<dbReference type="PANTHER" id="PTHR44936">
    <property type="entry name" value="SENSOR PROTEIN CREC"/>
    <property type="match status" value="1"/>
</dbReference>
<dbReference type="OrthoDB" id="9804645at2"/>
<evidence type="ECO:0000259" key="11">
    <source>
        <dbReference type="PROSITE" id="PS50109"/>
    </source>
</evidence>
<feature type="domain" description="Histidine kinase" evidence="11">
    <location>
        <begin position="215"/>
        <end position="413"/>
    </location>
</feature>
<dbReference type="PANTHER" id="PTHR44936:SF10">
    <property type="entry name" value="SENSOR PROTEIN RSTB"/>
    <property type="match status" value="1"/>
</dbReference>
<dbReference type="GO" id="GO:0005886">
    <property type="term" value="C:plasma membrane"/>
    <property type="evidence" value="ECO:0007669"/>
    <property type="project" value="UniProtKB-SubCell"/>
</dbReference>
<dbReference type="GO" id="GO:0005524">
    <property type="term" value="F:ATP binding"/>
    <property type="evidence" value="ECO:0007669"/>
    <property type="project" value="UniProtKB-KW"/>
</dbReference>
<feature type="transmembrane region" description="Helical" evidence="10">
    <location>
        <begin position="12"/>
        <end position="32"/>
    </location>
</feature>
<dbReference type="GO" id="GO:0000155">
    <property type="term" value="F:phosphorelay sensor kinase activity"/>
    <property type="evidence" value="ECO:0007669"/>
    <property type="project" value="InterPro"/>
</dbReference>
<gene>
    <name evidence="12" type="primary">envZ</name>
    <name evidence="12" type="ORF">NCTC13315_01083</name>
</gene>
<dbReference type="SUPFAM" id="SSF47384">
    <property type="entry name" value="Homodimeric domain of signal transducing histidine kinase"/>
    <property type="match status" value="1"/>
</dbReference>
<sequence>MKLTKTAWRTYLALISLNLLIIFAAFQTYNYYSKNTHLPIPADAVKNLIVLVNKLQKNPQEKWPTILQRRSVPWSTLSLSTKPMYTKNALLTLQPALVFNLIKQHHALAISVFVNKDTWLNITMTPPVSIQSSAFINLLIVLLLAFFIVNFLIVKGLNQPIQTLIQSLEDTALQENWSSIPLTGNVEQQAILQKINTLQKKLHKLLANRTRVVAAISHDLRTPLTRLKLRVENLEDEKSYQKMMHDIQDMEIMIRYTLDYFQDIHQAEQPQPFDLVAMLNSIKEDTLEAGGRVYFSADTDKLVYIGSVNLLKRALNNIITNAIYYGGLAKISLKHTKKKIEIWISDQGPGLPASKLEKIFLPFYRAEQSRSRSTGGTGLGLTIAKEIIETHKGSISMENLKEGGLRAVICLPR</sequence>
<dbReference type="CDD" id="cd00082">
    <property type="entry name" value="HisKA"/>
    <property type="match status" value="1"/>
</dbReference>
<dbReference type="InterPro" id="IPR004358">
    <property type="entry name" value="Sig_transdc_His_kin-like_C"/>
</dbReference>
<evidence type="ECO:0000256" key="4">
    <source>
        <dbReference type="ARBA" id="ARBA00022475"/>
    </source>
</evidence>
<proteinExistence type="predicted"/>
<dbReference type="InterPro" id="IPR050980">
    <property type="entry name" value="2C_sensor_his_kinase"/>
</dbReference>
<name>A0A378I0P4_9GAMM</name>
<reference evidence="12 13" key="1">
    <citation type="submission" date="2018-06" db="EMBL/GenBank/DDBJ databases">
        <authorList>
            <consortium name="Pathogen Informatics"/>
            <person name="Doyle S."/>
        </authorList>
    </citation>
    <scope>NUCLEOTIDE SEQUENCE [LARGE SCALE GENOMIC DNA]</scope>
    <source>
        <strain evidence="12 13">NCTC13315</strain>
    </source>
</reference>
<comment type="catalytic activity">
    <reaction evidence="1">
        <text>ATP + protein L-histidine = ADP + protein N-phospho-L-histidine.</text>
        <dbReference type="EC" id="2.7.13.3"/>
    </reaction>
</comment>
<evidence type="ECO:0000313" key="12">
    <source>
        <dbReference type="EMBL" id="STX28553.1"/>
    </source>
</evidence>
<keyword evidence="6 12" id="KW-0808">Transferase</keyword>
<dbReference type="InterPro" id="IPR036890">
    <property type="entry name" value="HATPase_C_sf"/>
</dbReference>
<dbReference type="Pfam" id="PF00512">
    <property type="entry name" value="HisKA"/>
    <property type="match status" value="1"/>
</dbReference>
<organism evidence="12 13">
    <name type="scientific">Legionella beliardensis</name>
    <dbReference type="NCBI Taxonomy" id="91822"/>
    <lineage>
        <taxon>Bacteria</taxon>
        <taxon>Pseudomonadati</taxon>
        <taxon>Pseudomonadota</taxon>
        <taxon>Gammaproteobacteria</taxon>
        <taxon>Legionellales</taxon>
        <taxon>Legionellaceae</taxon>
        <taxon>Legionella</taxon>
    </lineage>
</organism>
<keyword evidence="9" id="KW-0067">ATP-binding</keyword>
<evidence type="ECO:0000256" key="6">
    <source>
        <dbReference type="ARBA" id="ARBA00022679"/>
    </source>
</evidence>
<keyword evidence="7" id="KW-0547">Nucleotide-binding</keyword>
<dbReference type="EC" id="2.7.13.3" evidence="3"/>
<dbReference type="PROSITE" id="PS50109">
    <property type="entry name" value="HIS_KIN"/>
    <property type="match status" value="1"/>
</dbReference>
<evidence type="ECO:0000256" key="10">
    <source>
        <dbReference type="SAM" id="Phobius"/>
    </source>
</evidence>
<dbReference type="PRINTS" id="PR00344">
    <property type="entry name" value="BCTRLSENSOR"/>
</dbReference>
<dbReference type="SUPFAM" id="SSF55874">
    <property type="entry name" value="ATPase domain of HSP90 chaperone/DNA topoisomerase II/histidine kinase"/>
    <property type="match status" value="1"/>
</dbReference>
<accession>A0A378I0P4</accession>
<evidence type="ECO:0000256" key="8">
    <source>
        <dbReference type="ARBA" id="ARBA00022777"/>
    </source>
</evidence>
<dbReference type="EMBL" id="UGNV01000001">
    <property type="protein sequence ID" value="STX28553.1"/>
    <property type="molecule type" value="Genomic_DNA"/>
</dbReference>
<protein>
    <recommendedName>
        <fullName evidence="3">histidine kinase</fullName>
        <ecNumber evidence="3">2.7.13.3</ecNumber>
    </recommendedName>
</protein>
<dbReference type="InterPro" id="IPR003594">
    <property type="entry name" value="HATPase_dom"/>
</dbReference>
<keyword evidence="10" id="KW-0812">Transmembrane</keyword>
<dbReference type="Gene3D" id="3.30.565.10">
    <property type="entry name" value="Histidine kinase-like ATPase, C-terminal domain"/>
    <property type="match status" value="1"/>
</dbReference>
<keyword evidence="10" id="KW-0472">Membrane</keyword>
<dbReference type="SMART" id="SM00387">
    <property type="entry name" value="HATPase_c"/>
    <property type="match status" value="1"/>
</dbReference>
<keyword evidence="5" id="KW-0597">Phosphoprotein</keyword>
<keyword evidence="4" id="KW-1003">Cell membrane</keyword>
<dbReference type="Pfam" id="PF02518">
    <property type="entry name" value="HATPase_c"/>
    <property type="match status" value="1"/>
</dbReference>
<evidence type="ECO:0000256" key="5">
    <source>
        <dbReference type="ARBA" id="ARBA00022553"/>
    </source>
</evidence>
<comment type="subcellular location">
    <subcellularLocation>
        <location evidence="2">Cell membrane</location>
        <topology evidence="2">Multi-pass membrane protein</topology>
    </subcellularLocation>
</comment>
<feature type="transmembrane region" description="Helical" evidence="10">
    <location>
        <begin position="134"/>
        <end position="154"/>
    </location>
</feature>
<dbReference type="InterPro" id="IPR005467">
    <property type="entry name" value="His_kinase_dom"/>
</dbReference>
<keyword evidence="10" id="KW-1133">Transmembrane helix</keyword>
<dbReference type="Gene3D" id="1.10.287.130">
    <property type="match status" value="1"/>
</dbReference>
<dbReference type="InterPro" id="IPR003661">
    <property type="entry name" value="HisK_dim/P_dom"/>
</dbReference>
<evidence type="ECO:0000256" key="1">
    <source>
        <dbReference type="ARBA" id="ARBA00000085"/>
    </source>
</evidence>
<dbReference type="InterPro" id="IPR036097">
    <property type="entry name" value="HisK_dim/P_sf"/>
</dbReference>
<dbReference type="Proteomes" id="UP000254968">
    <property type="component" value="Unassembled WGS sequence"/>
</dbReference>
<dbReference type="SMART" id="SM00388">
    <property type="entry name" value="HisKA"/>
    <property type="match status" value="1"/>
</dbReference>
<evidence type="ECO:0000256" key="2">
    <source>
        <dbReference type="ARBA" id="ARBA00004651"/>
    </source>
</evidence>
<evidence type="ECO:0000256" key="7">
    <source>
        <dbReference type="ARBA" id="ARBA00022741"/>
    </source>
</evidence>